<dbReference type="GO" id="GO:0016829">
    <property type="term" value="F:lyase activity"/>
    <property type="evidence" value="ECO:0007669"/>
    <property type="project" value="UniProtKB-KW"/>
</dbReference>
<feature type="binding site" evidence="5">
    <location>
        <position position="137"/>
    </location>
    <ligand>
        <name>Mg(2+)</name>
        <dbReference type="ChEBI" id="CHEBI:18420"/>
    </ligand>
</feature>
<dbReference type="InterPro" id="IPR005000">
    <property type="entry name" value="Aldolase/citrate-lyase_domain"/>
</dbReference>
<dbReference type="SUPFAM" id="SSF51621">
    <property type="entry name" value="Phosphoenolpyruvate/pyruvate domain"/>
    <property type="match status" value="1"/>
</dbReference>
<feature type="binding site" evidence="4">
    <location>
        <position position="75"/>
    </location>
    <ligand>
        <name>substrate</name>
    </ligand>
</feature>
<dbReference type="AlphaFoldDB" id="A0A226WUZ1"/>
<evidence type="ECO:0000256" key="3">
    <source>
        <dbReference type="ARBA" id="ARBA00022842"/>
    </source>
</evidence>
<evidence type="ECO:0000256" key="2">
    <source>
        <dbReference type="ARBA" id="ARBA00022723"/>
    </source>
</evidence>
<dbReference type="GO" id="GO:0000287">
    <property type="term" value="F:magnesium ion binding"/>
    <property type="evidence" value="ECO:0007669"/>
    <property type="project" value="TreeGrafter"/>
</dbReference>
<dbReference type="EMBL" id="MTHB01000198">
    <property type="protein sequence ID" value="OXC74913.1"/>
    <property type="molecule type" value="Genomic_DNA"/>
</dbReference>
<name>A0A226WUZ1_CABSO</name>
<dbReference type="Gene3D" id="3.20.20.60">
    <property type="entry name" value="Phosphoenolpyruvate-binding domains"/>
    <property type="match status" value="1"/>
</dbReference>
<evidence type="ECO:0000256" key="5">
    <source>
        <dbReference type="PIRSR" id="PIRSR015582-2"/>
    </source>
</evidence>
<keyword evidence="3 5" id="KW-0460">Magnesium</keyword>
<dbReference type="InterPro" id="IPR011206">
    <property type="entry name" value="Citrate_lyase_beta/mcl1/mcl2"/>
</dbReference>
<keyword evidence="7" id="KW-0456">Lyase</keyword>
<dbReference type="PIRSF" id="PIRSF015582">
    <property type="entry name" value="Cit_lyase_B"/>
    <property type="match status" value="1"/>
</dbReference>
<dbReference type="Proteomes" id="UP000214720">
    <property type="component" value="Unassembled WGS sequence"/>
</dbReference>
<evidence type="ECO:0000259" key="6">
    <source>
        <dbReference type="Pfam" id="PF03328"/>
    </source>
</evidence>
<feature type="binding site" evidence="5">
    <location>
        <position position="164"/>
    </location>
    <ligand>
        <name>Mg(2+)</name>
        <dbReference type="ChEBI" id="CHEBI:18420"/>
    </ligand>
</feature>
<dbReference type="Pfam" id="PF03328">
    <property type="entry name" value="HpcH_HpaI"/>
    <property type="match status" value="1"/>
</dbReference>
<evidence type="ECO:0000256" key="4">
    <source>
        <dbReference type="PIRSR" id="PIRSR015582-1"/>
    </source>
</evidence>
<accession>A0A226WUZ1</accession>
<proteinExistence type="predicted"/>
<dbReference type="PANTHER" id="PTHR32308:SF10">
    <property type="entry name" value="CITRATE LYASE SUBUNIT BETA"/>
    <property type="match status" value="1"/>
</dbReference>
<evidence type="ECO:0000256" key="1">
    <source>
        <dbReference type="ARBA" id="ARBA00001946"/>
    </source>
</evidence>
<dbReference type="OrthoDB" id="6427869at2"/>
<dbReference type="InterPro" id="IPR015813">
    <property type="entry name" value="Pyrv/PenolPyrv_kinase-like_dom"/>
</dbReference>
<dbReference type="GO" id="GO:0006107">
    <property type="term" value="P:oxaloacetate metabolic process"/>
    <property type="evidence" value="ECO:0007669"/>
    <property type="project" value="TreeGrafter"/>
</dbReference>
<evidence type="ECO:0000313" key="8">
    <source>
        <dbReference type="Proteomes" id="UP000214720"/>
    </source>
</evidence>
<sequence>MKPAYPIRAPALRRAWLFVPGADIRSHAAALASGADAIVADLEEMTTPEDRPMARERIVAMLREAASLGLIGAARINKLENDGYADLEGIMPGAPHAVFLPHTETSDQLVVLDAALSEFERIHDIVQGTTEIVPTIESAKGLVALGTLLTVNPRIRCCMLAVEDLAANLGARRTPEGRELLYARSRFLMECIAADCVPIDLPCTYQSPATLAADMDLSTQLGFTSKCVVFAGHVDAVNRVLTPSTDAADAARATLAAYEAQGAYAADANNWVDAPKRNNAKRLLARYKAFQRDK</sequence>
<dbReference type="PANTHER" id="PTHR32308">
    <property type="entry name" value="LYASE BETA SUBUNIT, PUTATIVE (AFU_ORTHOLOGUE AFUA_4G13030)-RELATED"/>
    <property type="match status" value="1"/>
</dbReference>
<reference evidence="8" key="1">
    <citation type="submission" date="2017-01" db="EMBL/GenBank/DDBJ databases">
        <title>Genome Analysis of Deinococcus marmoris KOPRI26562.</title>
        <authorList>
            <person name="Kim J.H."/>
            <person name="Oh H.-M."/>
        </authorList>
    </citation>
    <scope>NUCLEOTIDE SEQUENCE [LARGE SCALE GENOMIC DNA]</scope>
    <source>
        <strain evidence="8">PAMC 26633</strain>
    </source>
</reference>
<gene>
    <name evidence="7" type="ORF">BSU04_29365</name>
</gene>
<evidence type="ECO:0000313" key="7">
    <source>
        <dbReference type="EMBL" id="OXC74913.1"/>
    </source>
</evidence>
<feature type="domain" description="HpcH/HpaI aldolase/citrate lyase" evidence="6">
    <location>
        <begin position="14"/>
        <end position="228"/>
    </location>
</feature>
<comment type="cofactor">
    <cofactor evidence="1">
        <name>Mg(2+)</name>
        <dbReference type="ChEBI" id="CHEBI:18420"/>
    </cofactor>
</comment>
<keyword evidence="2 5" id="KW-0479">Metal-binding</keyword>
<comment type="caution">
    <text evidence="7">The sequence shown here is derived from an EMBL/GenBank/DDBJ whole genome shotgun (WGS) entry which is preliminary data.</text>
</comment>
<dbReference type="InterPro" id="IPR040442">
    <property type="entry name" value="Pyrv_kinase-like_dom_sf"/>
</dbReference>
<dbReference type="RefSeq" id="WP_089163611.1">
    <property type="nucleotide sequence ID" value="NZ_MTHB01000198.1"/>
</dbReference>
<protein>
    <submittedName>
        <fullName evidence="7">Hydroxymethylglutaryl-CoA lyase</fullName>
    </submittedName>
</protein>
<feature type="binding site" evidence="4">
    <location>
        <position position="137"/>
    </location>
    <ligand>
        <name>substrate</name>
    </ligand>
</feature>
<organism evidence="7 8">
    <name type="scientific">Caballeronia sordidicola</name>
    <name type="common">Burkholderia sordidicola</name>
    <dbReference type="NCBI Taxonomy" id="196367"/>
    <lineage>
        <taxon>Bacteria</taxon>
        <taxon>Pseudomonadati</taxon>
        <taxon>Pseudomonadota</taxon>
        <taxon>Betaproteobacteria</taxon>
        <taxon>Burkholderiales</taxon>
        <taxon>Burkholderiaceae</taxon>
        <taxon>Caballeronia</taxon>
    </lineage>
</organism>